<accession>A0ABQ4Y1Y8</accession>
<proteinExistence type="predicted"/>
<dbReference type="Pfam" id="PF13976">
    <property type="entry name" value="gag_pre-integrs"/>
    <property type="match status" value="1"/>
</dbReference>
<keyword evidence="3" id="KW-1185">Reference proteome</keyword>
<dbReference type="EMBL" id="BQNB010009988">
    <property type="protein sequence ID" value="GJS71197.1"/>
    <property type="molecule type" value="Genomic_DNA"/>
</dbReference>
<feature type="domain" description="GAG-pre-integrase" evidence="1">
    <location>
        <begin position="243"/>
        <end position="317"/>
    </location>
</feature>
<name>A0ABQ4Y1Y8_9ASTR</name>
<evidence type="ECO:0000313" key="3">
    <source>
        <dbReference type="Proteomes" id="UP001151760"/>
    </source>
</evidence>
<reference evidence="2" key="1">
    <citation type="journal article" date="2022" name="Int. J. Mol. Sci.">
        <title>Draft Genome of Tanacetum Coccineum: Genomic Comparison of Closely Related Tanacetum-Family Plants.</title>
        <authorList>
            <person name="Yamashiro T."/>
            <person name="Shiraishi A."/>
            <person name="Nakayama K."/>
            <person name="Satake H."/>
        </authorList>
    </citation>
    <scope>NUCLEOTIDE SEQUENCE</scope>
</reference>
<protein>
    <submittedName>
        <fullName evidence="2">Retrotransposon protein, putative, ty1-copia subclass</fullName>
    </submittedName>
</protein>
<dbReference type="Proteomes" id="UP001151760">
    <property type="component" value="Unassembled WGS sequence"/>
</dbReference>
<evidence type="ECO:0000259" key="1">
    <source>
        <dbReference type="Pfam" id="PF13976"/>
    </source>
</evidence>
<organism evidence="2 3">
    <name type="scientific">Tanacetum coccineum</name>
    <dbReference type="NCBI Taxonomy" id="301880"/>
    <lineage>
        <taxon>Eukaryota</taxon>
        <taxon>Viridiplantae</taxon>
        <taxon>Streptophyta</taxon>
        <taxon>Embryophyta</taxon>
        <taxon>Tracheophyta</taxon>
        <taxon>Spermatophyta</taxon>
        <taxon>Magnoliopsida</taxon>
        <taxon>eudicotyledons</taxon>
        <taxon>Gunneridae</taxon>
        <taxon>Pentapetalae</taxon>
        <taxon>asterids</taxon>
        <taxon>campanulids</taxon>
        <taxon>Asterales</taxon>
        <taxon>Asteraceae</taxon>
        <taxon>Asteroideae</taxon>
        <taxon>Anthemideae</taxon>
        <taxon>Anthemidinae</taxon>
        <taxon>Tanacetum</taxon>
    </lineage>
</organism>
<dbReference type="InterPro" id="IPR025724">
    <property type="entry name" value="GAG-pre-integrase_dom"/>
</dbReference>
<gene>
    <name evidence="2" type="ORF">Tco_0704038</name>
</gene>
<sequence length="374" mass="41635">MSRLYRFIVGNMKAAYYPGCLVLNVMLQQGLFGIEFSAAARAVCKGCLALSLVLQQGLFGIEFNAAAGVFGNAVYDAHNEVACLMLGKGKPVGPYAIKVKGYVEKLERLGYVLPQDLSVVMAIQGGRIQKANKKSLNAKGKGKGKGKGKDKILAQWNTVYDAHNEVVCLMLGSMTPELHGQLENSSPYEMLQEAKSILGNKMELRVMAIQGGRIQKANKKSLNSKGKVSKNDVLYFNAIPSNGIYEIDMSNLMPNVNSIYNVSNKRVKHNLDSTYLWHCRFAHISKKRIEKLQHDGILKSADDEFFDQCVSNLSGKMTRKSFPYRPERTTDLFGLIHTDDYALESDARILNMVPTKKVDKTPYELWYGKVSKLS</sequence>
<evidence type="ECO:0000313" key="2">
    <source>
        <dbReference type="EMBL" id="GJS71197.1"/>
    </source>
</evidence>
<comment type="caution">
    <text evidence="2">The sequence shown here is derived from an EMBL/GenBank/DDBJ whole genome shotgun (WGS) entry which is preliminary data.</text>
</comment>
<reference evidence="2" key="2">
    <citation type="submission" date="2022-01" db="EMBL/GenBank/DDBJ databases">
        <authorList>
            <person name="Yamashiro T."/>
            <person name="Shiraishi A."/>
            <person name="Satake H."/>
            <person name="Nakayama K."/>
        </authorList>
    </citation>
    <scope>NUCLEOTIDE SEQUENCE</scope>
</reference>